<organism evidence="1 2">
    <name type="scientific">Oryza sativa subsp. japonica</name>
    <name type="common">Rice</name>
    <dbReference type="NCBI Taxonomy" id="39947"/>
    <lineage>
        <taxon>Eukaryota</taxon>
        <taxon>Viridiplantae</taxon>
        <taxon>Streptophyta</taxon>
        <taxon>Embryophyta</taxon>
        <taxon>Tracheophyta</taxon>
        <taxon>Spermatophyta</taxon>
        <taxon>Magnoliopsida</taxon>
        <taxon>Liliopsida</taxon>
        <taxon>Poales</taxon>
        <taxon>Poaceae</taxon>
        <taxon>BOP clade</taxon>
        <taxon>Oryzoideae</taxon>
        <taxon>Oryzeae</taxon>
        <taxon>Oryzinae</taxon>
        <taxon>Oryza</taxon>
        <taxon>Oryza sativa</taxon>
    </lineage>
</organism>
<dbReference type="InParanoid" id="A0A0N7KNW8"/>
<dbReference type="PaxDb" id="39947-A0A0N7KNW8"/>
<dbReference type="AlphaFoldDB" id="A0A0N7KNW8"/>
<dbReference type="Gramene" id="Os07t0631950-00">
    <property type="protein sequence ID" value="Os07t0631950-00"/>
    <property type="gene ID" value="Os07g0631950"/>
</dbReference>
<reference evidence="1 2" key="2">
    <citation type="journal article" date="2013" name="Plant Cell Physiol.">
        <title>Rice Annotation Project Database (RAP-DB): an integrative and interactive database for rice genomics.</title>
        <authorList>
            <person name="Sakai H."/>
            <person name="Lee S.S."/>
            <person name="Tanaka T."/>
            <person name="Numa H."/>
            <person name="Kim J."/>
            <person name="Kawahara Y."/>
            <person name="Wakimoto H."/>
            <person name="Yang C.C."/>
            <person name="Iwamoto M."/>
            <person name="Abe T."/>
            <person name="Yamada Y."/>
            <person name="Muto A."/>
            <person name="Inokuchi H."/>
            <person name="Ikemura T."/>
            <person name="Matsumoto T."/>
            <person name="Sasaki T."/>
            <person name="Itoh T."/>
        </authorList>
    </citation>
    <scope>NUCLEOTIDE SEQUENCE [LARGE SCALE GENOMIC DNA]</scope>
    <source>
        <strain evidence="2">cv. Nipponbare</strain>
    </source>
</reference>
<reference evidence="1 2" key="3">
    <citation type="journal article" date="2013" name="Rice">
        <title>Improvement of the Oryza sativa Nipponbare reference genome using next generation sequence and optical map data.</title>
        <authorList>
            <person name="Kawahara Y."/>
            <person name="de la Bastide M."/>
            <person name="Hamilton J.P."/>
            <person name="Kanamori H."/>
            <person name="McCombie W.R."/>
            <person name="Ouyang S."/>
            <person name="Schwartz D.C."/>
            <person name="Tanaka T."/>
            <person name="Wu J."/>
            <person name="Zhou S."/>
            <person name="Childs K.L."/>
            <person name="Davidson R.M."/>
            <person name="Lin H."/>
            <person name="Quesada-Ocampo L."/>
            <person name="Vaillancourt B."/>
            <person name="Sakai H."/>
            <person name="Lee S.S."/>
            <person name="Kim J."/>
            <person name="Numa H."/>
            <person name="Itoh T."/>
            <person name="Buell C.R."/>
            <person name="Matsumoto T."/>
        </authorList>
    </citation>
    <scope>NUCLEOTIDE SEQUENCE [LARGE SCALE GENOMIC DNA]</scope>
    <source>
        <strain evidence="2">cv. Nipponbare</strain>
    </source>
</reference>
<accession>A0A0N7KNW8</accession>
<dbReference type="Proteomes" id="UP000059680">
    <property type="component" value="Chromosome 7"/>
</dbReference>
<feature type="non-terminal residue" evidence="1">
    <location>
        <position position="99"/>
    </location>
</feature>
<protein>
    <submittedName>
        <fullName evidence="1">Os07g0631950 protein</fullName>
    </submittedName>
</protein>
<gene>
    <name evidence="1" type="ordered locus">Os07g0631950</name>
    <name evidence="1" type="ORF">OSNPB_070631950</name>
</gene>
<reference evidence="2" key="1">
    <citation type="journal article" date="2005" name="Nature">
        <title>The map-based sequence of the rice genome.</title>
        <authorList>
            <consortium name="International rice genome sequencing project (IRGSP)"/>
            <person name="Matsumoto T."/>
            <person name="Wu J."/>
            <person name="Kanamori H."/>
            <person name="Katayose Y."/>
            <person name="Fujisawa M."/>
            <person name="Namiki N."/>
            <person name="Mizuno H."/>
            <person name="Yamamoto K."/>
            <person name="Antonio B.A."/>
            <person name="Baba T."/>
            <person name="Sakata K."/>
            <person name="Nagamura Y."/>
            <person name="Aoki H."/>
            <person name="Arikawa K."/>
            <person name="Arita K."/>
            <person name="Bito T."/>
            <person name="Chiden Y."/>
            <person name="Fujitsuka N."/>
            <person name="Fukunaka R."/>
            <person name="Hamada M."/>
            <person name="Harada C."/>
            <person name="Hayashi A."/>
            <person name="Hijishita S."/>
            <person name="Honda M."/>
            <person name="Hosokawa S."/>
            <person name="Ichikawa Y."/>
            <person name="Idonuma A."/>
            <person name="Iijima M."/>
            <person name="Ikeda M."/>
            <person name="Ikeno M."/>
            <person name="Ito K."/>
            <person name="Ito S."/>
            <person name="Ito T."/>
            <person name="Ito Y."/>
            <person name="Ito Y."/>
            <person name="Iwabuchi A."/>
            <person name="Kamiya K."/>
            <person name="Karasawa W."/>
            <person name="Kurita K."/>
            <person name="Katagiri S."/>
            <person name="Kikuta A."/>
            <person name="Kobayashi H."/>
            <person name="Kobayashi N."/>
            <person name="Machita K."/>
            <person name="Maehara T."/>
            <person name="Masukawa M."/>
            <person name="Mizubayashi T."/>
            <person name="Mukai Y."/>
            <person name="Nagasaki H."/>
            <person name="Nagata Y."/>
            <person name="Naito S."/>
            <person name="Nakashima M."/>
            <person name="Nakama Y."/>
            <person name="Nakamichi Y."/>
            <person name="Nakamura M."/>
            <person name="Meguro A."/>
            <person name="Negishi M."/>
            <person name="Ohta I."/>
            <person name="Ohta T."/>
            <person name="Okamoto M."/>
            <person name="Ono N."/>
            <person name="Saji S."/>
            <person name="Sakaguchi M."/>
            <person name="Sakai K."/>
            <person name="Shibata M."/>
            <person name="Shimokawa T."/>
            <person name="Song J."/>
            <person name="Takazaki Y."/>
            <person name="Terasawa K."/>
            <person name="Tsugane M."/>
            <person name="Tsuji K."/>
            <person name="Ueda S."/>
            <person name="Waki K."/>
            <person name="Yamagata H."/>
            <person name="Yamamoto M."/>
            <person name="Yamamoto S."/>
            <person name="Yamane H."/>
            <person name="Yoshiki S."/>
            <person name="Yoshihara R."/>
            <person name="Yukawa K."/>
            <person name="Zhong H."/>
            <person name="Yano M."/>
            <person name="Yuan Q."/>
            <person name="Ouyang S."/>
            <person name="Liu J."/>
            <person name="Jones K.M."/>
            <person name="Gansberger K."/>
            <person name="Moffat K."/>
            <person name="Hill J."/>
            <person name="Bera J."/>
            <person name="Fadrosh D."/>
            <person name="Jin S."/>
            <person name="Johri S."/>
            <person name="Kim M."/>
            <person name="Overton L."/>
            <person name="Reardon M."/>
            <person name="Tsitrin T."/>
            <person name="Vuong H."/>
            <person name="Weaver B."/>
            <person name="Ciecko A."/>
            <person name="Tallon L."/>
            <person name="Jackson J."/>
            <person name="Pai G."/>
            <person name="Aken S.V."/>
            <person name="Utterback T."/>
            <person name="Reidmuller S."/>
            <person name="Feldblyum T."/>
            <person name="Hsiao J."/>
            <person name="Zismann V."/>
            <person name="Iobst S."/>
            <person name="de Vazeille A.R."/>
            <person name="Buell C.R."/>
            <person name="Ying K."/>
            <person name="Li Y."/>
            <person name="Lu T."/>
            <person name="Huang Y."/>
            <person name="Zhao Q."/>
            <person name="Feng Q."/>
            <person name="Zhang L."/>
            <person name="Zhu J."/>
            <person name="Weng Q."/>
            <person name="Mu J."/>
            <person name="Lu Y."/>
            <person name="Fan D."/>
            <person name="Liu Y."/>
            <person name="Guan J."/>
            <person name="Zhang Y."/>
            <person name="Yu S."/>
            <person name="Liu X."/>
            <person name="Zhang Y."/>
            <person name="Hong G."/>
            <person name="Han B."/>
            <person name="Choisne N."/>
            <person name="Demange N."/>
            <person name="Orjeda G."/>
            <person name="Samain S."/>
            <person name="Cattolico L."/>
            <person name="Pelletier E."/>
            <person name="Couloux A."/>
            <person name="Segurens B."/>
            <person name="Wincker P."/>
            <person name="D'Hont A."/>
            <person name="Scarpelli C."/>
            <person name="Weissenbach J."/>
            <person name="Salanoubat M."/>
            <person name="Quetier F."/>
            <person name="Yu Y."/>
            <person name="Kim H.R."/>
            <person name="Rambo T."/>
            <person name="Currie J."/>
            <person name="Collura K."/>
            <person name="Luo M."/>
            <person name="Yang T."/>
            <person name="Ammiraju J.S.S."/>
            <person name="Engler F."/>
            <person name="Soderlund C."/>
            <person name="Wing R.A."/>
            <person name="Palmer L.E."/>
            <person name="de la Bastide M."/>
            <person name="Spiegel L."/>
            <person name="Nascimento L."/>
            <person name="Zutavern T."/>
            <person name="O'Shaughnessy A."/>
            <person name="Dike S."/>
            <person name="Dedhia N."/>
            <person name="Preston R."/>
            <person name="Balija V."/>
            <person name="McCombie W.R."/>
            <person name="Chow T."/>
            <person name="Chen H."/>
            <person name="Chung M."/>
            <person name="Chen C."/>
            <person name="Shaw J."/>
            <person name="Wu H."/>
            <person name="Hsiao K."/>
            <person name="Chao Y."/>
            <person name="Chu M."/>
            <person name="Cheng C."/>
            <person name="Hour A."/>
            <person name="Lee P."/>
            <person name="Lin S."/>
            <person name="Lin Y."/>
            <person name="Liou J."/>
            <person name="Liu S."/>
            <person name="Hsing Y."/>
            <person name="Raghuvanshi S."/>
            <person name="Mohanty A."/>
            <person name="Bharti A.K."/>
            <person name="Gaur A."/>
            <person name="Gupta V."/>
            <person name="Kumar D."/>
            <person name="Ravi V."/>
            <person name="Vij S."/>
            <person name="Kapur A."/>
            <person name="Khurana P."/>
            <person name="Khurana P."/>
            <person name="Khurana J.P."/>
            <person name="Tyagi A.K."/>
            <person name="Gaikwad K."/>
            <person name="Singh A."/>
            <person name="Dalal V."/>
            <person name="Srivastava S."/>
            <person name="Dixit A."/>
            <person name="Pal A.K."/>
            <person name="Ghazi I.A."/>
            <person name="Yadav M."/>
            <person name="Pandit A."/>
            <person name="Bhargava A."/>
            <person name="Sureshbabu K."/>
            <person name="Batra K."/>
            <person name="Sharma T.R."/>
            <person name="Mohapatra T."/>
            <person name="Singh N.K."/>
            <person name="Messing J."/>
            <person name="Nelson A.B."/>
            <person name="Fuks G."/>
            <person name="Kavchok S."/>
            <person name="Keizer G."/>
            <person name="Linton E."/>
            <person name="Llaca V."/>
            <person name="Song R."/>
            <person name="Tanyolac B."/>
            <person name="Young S."/>
            <person name="Ho-Il K."/>
            <person name="Hahn J.H."/>
            <person name="Sangsakoo G."/>
            <person name="Vanavichit A."/>
            <person name="de Mattos Luiz.A.T."/>
            <person name="Zimmer P.D."/>
            <person name="Malone G."/>
            <person name="Dellagostin O."/>
            <person name="de Oliveira A.C."/>
            <person name="Bevan M."/>
            <person name="Bancroft I."/>
            <person name="Minx P."/>
            <person name="Cordum H."/>
            <person name="Wilson R."/>
            <person name="Cheng Z."/>
            <person name="Jin W."/>
            <person name="Jiang J."/>
            <person name="Leong S.A."/>
            <person name="Iwama H."/>
            <person name="Gojobori T."/>
            <person name="Itoh T."/>
            <person name="Niimura Y."/>
            <person name="Fujii Y."/>
            <person name="Habara T."/>
            <person name="Sakai H."/>
            <person name="Sato Y."/>
            <person name="Wilson G."/>
            <person name="Kumar K."/>
            <person name="McCouch S."/>
            <person name="Juretic N."/>
            <person name="Hoen D."/>
            <person name="Wright S."/>
            <person name="Bruskiewich R."/>
            <person name="Bureau T."/>
            <person name="Miyao A."/>
            <person name="Hirochika H."/>
            <person name="Nishikawa T."/>
            <person name="Kadowaki K."/>
            <person name="Sugiura M."/>
            <person name="Burr B."/>
            <person name="Sasaki T."/>
        </authorList>
    </citation>
    <scope>NUCLEOTIDE SEQUENCE [LARGE SCALE GENOMIC DNA]</scope>
    <source>
        <strain evidence="2">cv. Nipponbare</strain>
    </source>
</reference>
<name>A0A0N7KNW8_ORYSJ</name>
<dbReference type="EMBL" id="AP014963">
    <property type="protein sequence ID" value="BAT02778.1"/>
    <property type="molecule type" value="Genomic_DNA"/>
</dbReference>
<evidence type="ECO:0000313" key="1">
    <source>
        <dbReference type="EMBL" id="BAT02778.1"/>
    </source>
</evidence>
<sequence>NCSTAAPASSAVDIVTNPKPRLLPVCLNLYLDHLNGAGLLEEPRELRAVDAERKVTNKHLEVLGELPLGLRATLLLLHLRRHRDGHGRKPPPQRRRWRR</sequence>
<proteinExistence type="predicted"/>
<keyword evidence="2" id="KW-1185">Reference proteome</keyword>
<evidence type="ECO:0000313" key="2">
    <source>
        <dbReference type="Proteomes" id="UP000059680"/>
    </source>
</evidence>